<dbReference type="InterPro" id="IPR036249">
    <property type="entry name" value="Thioredoxin-like_sf"/>
</dbReference>
<dbReference type="InterPro" id="IPR013766">
    <property type="entry name" value="Thioredoxin_domain"/>
</dbReference>
<dbReference type="PANTHER" id="PTHR43110:SF1">
    <property type="entry name" value="THIOL PEROXIDASE"/>
    <property type="match status" value="1"/>
</dbReference>
<dbReference type="InterPro" id="IPR050455">
    <property type="entry name" value="Tpx_Peroxidase_subfamily"/>
</dbReference>
<dbReference type="SUPFAM" id="SSF52833">
    <property type="entry name" value="Thioredoxin-like"/>
    <property type="match status" value="1"/>
</dbReference>
<dbReference type="AlphaFoldDB" id="A0A841GYS8"/>
<dbReference type="GO" id="GO:0016209">
    <property type="term" value="F:antioxidant activity"/>
    <property type="evidence" value="ECO:0007669"/>
    <property type="project" value="InterPro"/>
</dbReference>
<keyword evidence="1" id="KW-0676">Redox-active center</keyword>
<dbReference type="GO" id="GO:0016491">
    <property type="term" value="F:oxidoreductase activity"/>
    <property type="evidence" value="ECO:0007669"/>
    <property type="project" value="InterPro"/>
</dbReference>
<dbReference type="PROSITE" id="PS51352">
    <property type="entry name" value="THIOREDOXIN_2"/>
    <property type="match status" value="1"/>
</dbReference>
<dbReference type="Pfam" id="PF00578">
    <property type="entry name" value="AhpC-TSA"/>
    <property type="match status" value="1"/>
</dbReference>
<evidence type="ECO:0000313" key="4">
    <source>
        <dbReference type="Proteomes" id="UP000582837"/>
    </source>
</evidence>
<sequence length="157" mass="17093">MSLQQGDRAPDVTLVSSELSPLSLSAEWAKGTVVLLFFPLAFTSTCTEEMCAMRDDIGSYSGLNARVIATSVDSPFVLDRFKKDLGADYQFASDFNREAARAFGVLREAPLGPGLLNASDRAAFVINQDGTIRYAWHSTNPSLLPPFDEIKQALAQN</sequence>
<dbReference type="Proteomes" id="UP000582837">
    <property type="component" value="Unassembled WGS sequence"/>
</dbReference>
<keyword evidence="4" id="KW-1185">Reference proteome</keyword>
<dbReference type="PANTHER" id="PTHR43110">
    <property type="entry name" value="THIOL PEROXIDASE"/>
    <property type="match status" value="1"/>
</dbReference>
<proteinExistence type="predicted"/>
<reference evidence="3 4" key="1">
    <citation type="submission" date="2020-08" db="EMBL/GenBank/DDBJ databases">
        <title>Genomic Encyclopedia of Type Strains, Phase IV (KMG-IV): sequencing the most valuable type-strain genomes for metagenomic binning, comparative biology and taxonomic classification.</title>
        <authorList>
            <person name="Goeker M."/>
        </authorList>
    </citation>
    <scope>NUCLEOTIDE SEQUENCE [LARGE SCALE GENOMIC DNA]</scope>
    <source>
        <strain evidence="3 4">DSM 29007</strain>
    </source>
</reference>
<dbReference type="RefSeq" id="WP_170033270.1">
    <property type="nucleotide sequence ID" value="NZ_JABDTL010000001.1"/>
</dbReference>
<gene>
    <name evidence="3" type="ORF">HNQ61_002508</name>
</gene>
<evidence type="ECO:0000259" key="2">
    <source>
        <dbReference type="PROSITE" id="PS51352"/>
    </source>
</evidence>
<organism evidence="3 4">
    <name type="scientific">Longimicrobium terrae</name>
    <dbReference type="NCBI Taxonomy" id="1639882"/>
    <lineage>
        <taxon>Bacteria</taxon>
        <taxon>Pseudomonadati</taxon>
        <taxon>Gemmatimonadota</taxon>
        <taxon>Longimicrobiia</taxon>
        <taxon>Longimicrobiales</taxon>
        <taxon>Longimicrobiaceae</taxon>
        <taxon>Longimicrobium</taxon>
    </lineage>
</organism>
<accession>A0A841GYS8</accession>
<evidence type="ECO:0000313" key="3">
    <source>
        <dbReference type="EMBL" id="MBB6070886.1"/>
    </source>
</evidence>
<evidence type="ECO:0000256" key="1">
    <source>
        <dbReference type="ARBA" id="ARBA00023284"/>
    </source>
</evidence>
<dbReference type="InterPro" id="IPR000866">
    <property type="entry name" value="AhpC/TSA"/>
</dbReference>
<protein>
    <submittedName>
        <fullName evidence="3">Peroxiredoxin</fullName>
    </submittedName>
</protein>
<comment type="caution">
    <text evidence="3">The sequence shown here is derived from an EMBL/GenBank/DDBJ whole genome shotgun (WGS) entry which is preliminary data.</text>
</comment>
<name>A0A841GYS8_9BACT</name>
<dbReference type="Gene3D" id="3.40.30.10">
    <property type="entry name" value="Glutaredoxin"/>
    <property type="match status" value="1"/>
</dbReference>
<feature type="domain" description="Thioredoxin" evidence="2">
    <location>
        <begin position="3"/>
        <end position="157"/>
    </location>
</feature>
<dbReference type="EMBL" id="JACHIA010000006">
    <property type="protein sequence ID" value="MBB6070886.1"/>
    <property type="molecule type" value="Genomic_DNA"/>
</dbReference>